<keyword evidence="4 10" id="KW-0812">Transmembrane</keyword>
<feature type="transmembrane region" description="Helical" evidence="10">
    <location>
        <begin position="147"/>
        <end position="166"/>
    </location>
</feature>
<evidence type="ECO:0000256" key="6">
    <source>
        <dbReference type="ARBA" id="ARBA00023098"/>
    </source>
</evidence>
<evidence type="ECO:0000256" key="4">
    <source>
        <dbReference type="ARBA" id="ARBA00022692"/>
    </source>
</evidence>
<proteinExistence type="inferred from homology"/>
<dbReference type="SMART" id="SM01207">
    <property type="entry name" value="G3P_acyltransf"/>
    <property type="match status" value="1"/>
</dbReference>
<dbReference type="RefSeq" id="WP_311788722.1">
    <property type="nucleotide sequence ID" value="NZ_JALDYY010000018.1"/>
</dbReference>
<dbReference type="EC" id="2.3.1.275" evidence="10"/>
<accession>A0AAE3QJI2</accession>
<dbReference type="GO" id="GO:0043772">
    <property type="term" value="F:acyl-phosphate glycerol-3-phosphate acyltransferase activity"/>
    <property type="evidence" value="ECO:0007669"/>
    <property type="project" value="UniProtKB-UniRule"/>
</dbReference>
<dbReference type="NCBIfam" id="TIGR00023">
    <property type="entry name" value="glycerol-3-phosphate 1-O-acyltransferase PlsY"/>
    <property type="match status" value="1"/>
</dbReference>
<comment type="catalytic activity">
    <reaction evidence="10">
        <text>an acyl phosphate + sn-glycerol 3-phosphate = a 1-acyl-sn-glycero-3-phosphate + phosphate</text>
        <dbReference type="Rhea" id="RHEA:34075"/>
        <dbReference type="ChEBI" id="CHEBI:43474"/>
        <dbReference type="ChEBI" id="CHEBI:57597"/>
        <dbReference type="ChEBI" id="CHEBI:57970"/>
        <dbReference type="ChEBI" id="CHEBI:59918"/>
        <dbReference type="EC" id="2.3.1.275"/>
    </reaction>
</comment>
<dbReference type="Proteomes" id="UP001161580">
    <property type="component" value="Unassembled WGS sequence"/>
</dbReference>
<keyword evidence="6 10" id="KW-0443">Lipid metabolism</keyword>
<sequence length="205" mass="21893">MNEILSWQVGIPAAFGIACLGYLLGSIPFGLLLTRMAGLGDVRKIGSGNIGATNVLRTGNKKLAAATLLLDAFKGTAAVWIAHYLFGQDAGLIAGFFAFLGHLFPVWLGFKGGKGVATYIGILLGIAPAMVLVFAFIWLAIAYLSRYSSLSALVATLVIPVVLWILGQEKMTLVMAAMTIITWWKHKANIERLILGTETKIGQKG</sequence>
<evidence type="ECO:0000256" key="3">
    <source>
        <dbReference type="ARBA" id="ARBA00022679"/>
    </source>
</evidence>
<comment type="function">
    <text evidence="10">Catalyzes the transfer of an acyl group from acyl-phosphate (acyl-PO(4)) to glycerol-3-phosphate (G3P) to form lysophosphatidic acid (LPA). This enzyme utilizes acyl-phosphate as fatty acyl donor, but not acyl-CoA or acyl-ACP.</text>
</comment>
<keyword evidence="11" id="KW-0012">Acyltransferase</keyword>
<keyword evidence="1 10" id="KW-1003">Cell membrane</keyword>
<dbReference type="PANTHER" id="PTHR30309:SF0">
    <property type="entry name" value="GLYCEROL-3-PHOSPHATE ACYLTRANSFERASE-RELATED"/>
    <property type="match status" value="1"/>
</dbReference>
<feature type="transmembrane region" description="Helical" evidence="10">
    <location>
        <begin position="117"/>
        <end position="141"/>
    </location>
</feature>
<dbReference type="PANTHER" id="PTHR30309">
    <property type="entry name" value="INNER MEMBRANE PROTEIN YGIH"/>
    <property type="match status" value="1"/>
</dbReference>
<gene>
    <name evidence="10 11" type="primary">plsY</name>
    <name evidence="11" type="ORF">MRS75_21770</name>
</gene>
<evidence type="ECO:0000256" key="2">
    <source>
        <dbReference type="ARBA" id="ARBA00022516"/>
    </source>
</evidence>
<comment type="pathway">
    <text evidence="10">Lipid metabolism; phospholipid metabolism.</text>
</comment>
<comment type="similarity">
    <text evidence="10">Belongs to the PlsY family.</text>
</comment>
<comment type="subunit">
    <text evidence="10">Probably interacts with PlsX.</text>
</comment>
<keyword evidence="3 10" id="KW-0808">Transferase</keyword>
<dbReference type="InterPro" id="IPR003811">
    <property type="entry name" value="G3P_acylTferase_PlsY"/>
</dbReference>
<reference evidence="11" key="1">
    <citation type="submission" date="2022-03" db="EMBL/GenBank/DDBJ databases">
        <title>Fererhizobium litorale gen. nov., sp. nov., isolated from sandy sediments of the Sea of Japan seashore.</title>
        <authorList>
            <person name="Romanenko L."/>
            <person name="Kurilenko V."/>
            <person name="Otstavnykh N."/>
            <person name="Svetashev V."/>
            <person name="Tekutyeva L."/>
            <person name="Isaeva M."/>
            <person name="Mikhailov V."/>
        </authorList>
    </citation>
    <scope>NUCLEOTIDE SEQUENCE</scope>
    <source>
        <strain evidence="11">KMM 9576</strain>
    </source>
</reference>
<comment type="caution">
    <text evidence="11">The sequence shown here is derived from an EMBL/GenBank/DDBJ whole genome shotgun (WGS) entry which is preliminary data.</text>
</comment>
<dbReference type="HAMAP" id="MF_01043">
    <property type="entry name" value="PlsY"/>
    <property type="match status" value="1"/>
</dbReference>
<evidence type="ECO:0000313" key="11">
    <source>
        <dbReference type="EMBL" id="MDI7924695.1"/>
    </source>
</evidence>
<feature type="transmembrane region" description="Helical" evidence="10">
    <location>
        <begin position="63"/>
        <end position="86"/>
    </location>
</feature>
<keyword evidence="7 10" id="KW-0472">Membrane</keyword>
<dbReference type="Pfam" id="PF02660">
    <property type="entry name" value="G3P_acyltransf"/>
    <property type="match status" value="1"/>
</dbReference>
<evidence type="ECO:0000256" key="10">
    <source>
        <dbReference type="HAMAP-Rule" id="MF_01043"/>
    </source>
</evidence>
<comment type="subcellular location">
    <subcellularLocation>
        <location evidence="10">Cell membrane</location>
        <topology evidence="10">Multi-pass membrane protein</topology>
    </subcellularLocation>
</comment>
<feature type="transmembrane region" description="Helical" evidence="10">
    <location>
        <begin position="12"/>
        <end position="34"/>
    </location>
</feature>
<organism evidence="11 12">
    <name type="scientific">Ferirhizobium litorale</name>
    <dbReference type="NCBI Taxonomy" id="2927786"/>
    <lineage>
        <taxon>Bacteria</taxon>
        <taxon>Pseudomonadati</taxon>
        <taxon>Pseudomonadota</taxon>
        <taxon>Alphaproteobacteria</taxon>
        <taxon>Hyphomicrobiales</taxon>
        <taxon>Rhizobiaceae</taxon>
        <taxon>Ferirhizobium</taxon>
    </lineage>
</organism>
<evidence type="ECO:0000256" key="8">
    <source>
        <dbReference type="ARBA" id="ARBA00023209"/>
    </source>
</evidence>
<evidence type="ECO:0000256" key="5">
    <source>
        <dbReference type="ARBA" id="ARBA00022989"/>
    </source>
</evidence>
<keyword evidence="8 10" id="KW-0594">Phospholipid biosynthesis</keyword>
<keyword evidence="5 10" id="KW-1133">Transmembrane helix</keyword>
<name>A0AAE3QJI2_9HYPH</name>
<keyword evidence="2 10" id="KW-0444">Lipid biosynthesis</keyword>
<keyword evidence="12" id="KW-1185">Reference proteome</keyword>
<dbReference type="EMBL" id="JALDYZ010000017">
    <property type="protein sequence ID" value="MDI7924695.1"/>
    <property type="molecule type" value="Genomic_DNA"/>
</dbReference>
<evidence type="ECO:0000313" key="12">
    <source>
        <dbReference type="Proteomes" id="UP001161580"/>
    </source>
</evidence>
<evidence type="ECO:0000256" key="7">
    <source>
        <dbReference type="ARBA" id="ARBA00023136"/>
    </source>
</evidence>
<dbReference type="AlphaFoldDB" id="A0AAE3QJI2"/>
<dbReference type="GO" id="GO:0008654">
    <property type="term" value="P:phospholipid biosynthetic process"/>
    <property type="evidence" value="ECO:0007669"/>
    <property type="project" value="UniProtKB-UniRule"/>
</dbReference>
<protein>
    <recommendedName>
        <fullName evidence="10">Glycerol-3-phosphate acyltransferase</fullName>
    </recommendedName>
    <alternativeName>
        <fullName evidence="10">Acyl-PO4 G3P acyltransferase</fullName>
    </alternativeName>
    <alternativeName>
        <fullName evidence="10">Acyl-phosphate--glycerol-3-phosphate acyltransferase</fullName>
    </alternativeName>
    <alternativeName>
        <fullName evidence="10">G3P acyltransferase</fullName>
        <shortName evidence="10">GPAT</shortName>
        <ecNumber evidence="10">2.3.1.275</ecNumber>
    </alternativeName>
    <alternativeName>
        <fullName evidence="10">Lysophosphatidic acid synthase</fullName>
        <shortName evidence="10">LPA synthase</shortName>
    </alternativeName>
</protein>
<evidence type="ECO:0000256" key="1">
    <source>
        <dbReference type="ARBA" id="ARBA00022475"/>
    </source>
</evidence>
<evidence type="ECO:0000256" key="9">
    <source>
        <dbReference type="ARBA" id="ARBA00023264"/>
    </source>
</evidence>
<keyword evidence="9 10" id="KW-1208">Phospholipid metabolism</keyword>
<feature type="transmembrane region" description="Helical" evidence="10">
    <location>
        <begin position="92"/>
        <end position="110"/>
    </location>
</feature>
<dbReference type="GO" id="GO:0005886">
    <property type="term" value="C:plasma membrane"/>
    <property type="evidence" value="ECO:0007669"/>
    <property type="project" value="UniProtKB-SubCell"/>
</dbReference>